<proteinExistence type="predicted"/>
<dbReference type="PaxDb" id="3708-A0A078FMB1"/>
<protein>
    <submittedName>
        <fullName evidence="2">(rape) hypothetical protein</fullName>
    </submittedName>
    <submittedName>
        <fullName evidence="3">BnaA08g13870D protein</fullName>
    </submittedName>
</protein>
<dbReference type="GO" id="GO:0007200">
    <property type="term" value="P:phospholipase C-activating G protein-coupled receptor signaling pathway"/>
    <property type="evidence" value="ECO:0007669"/>
    <property type="project" value="InterPro"/>
</dbReference>
<dbReference type="EMBL" id="LK032041">
    <property type="protein sequence ID" value="CDY14256.1"/>
    <property type="molecule type" value="Genomic_DNA"/>
</dbReference>
<dbReference type="AlphaFoldDB" id="A0A078FMB1"/>
<name>A0A078FMB1_BRANA</name>
<reference evidence="3 4" key="1">
    <citation type="journal article" date="2014" name="Science">
        <title>Plant genetics. Early allopolyploid evolution in the post-Neolithic Brassica napus oilseed genome.</title>
        <authorList>
            <person name="Chalhoub B."/>
            <person name="Denoeud F."/>
            <person name="Liu S."/>
            <person name="Parkin I.A."/>
            <person name="Tang H."/>
            <person name="Wang X."/>
            <person name="Chiquet J."/>
            <person name="Belcram H."/>
            <person name="Tong C."/>
            <person name="Samans B."/>
            <person name="Correa M."/>
            <person name="Da Silva C."/>
            <person name="Just J."/>
            <person name="Falentin C."/>
            <person name="Koh C.S."/>
            <person name="Le Clainche I."/>
            <person name="Bernard M."/>
            <person name="Bento P."/>
            <person name="Noel B."/>
            <person name="Labadie K."/>
            <person name="Alberti A."/>
            <person name="Charles M."/>
            <person name="Arnaud D."/>
            <person name="Guo H."/>
            <person name="Daviaud C."/>
            <person name="Alamery S."/>
            <person name="Jabbari K."/>
            <person name="Zhao M."/>
            <person name="Edger P.P."/>
            <person name="Chelaifa H."/>
            <person name="Tack D."/>
            <person name="Lassalle G."/>
            <person name="Mestiri I."/>
            <person name="Schnel N."/>
            <person name="Le Paslier M.C."/>
            <person name="Fan G."/>
            <person name="Renault V."/>
            <person name="Bayer P.E."/>
            <person name="Golicz A.A."/>
            <person name="Manoli S."/>
            <person name="Lee T.H."/>
            <person name="Thi V.H."/>
            <person name="Chalabi S."/>
            <person name="Hu Q."/>
            <person name="Fan C."/>
            <person name="Tollenaere R."/>
            <person name="Lu Y."/>
            <person name="Battail C."/>
            <person name="Shen J."/>
            <person name="Sidebottom C.H."/>
            <person name="Wang X."/>
            <person name="Canaguier A."/>
            <person name="Chauveau A."/>
            <person name="Berard A."/>
            <person name="Deniot G."/>
            <person name="Guan M."/>
            <person name="Liu Z."/>
            <person name="Sun F."/>
            <person name="Lim Y.P."/>
            <person name="Lyons E."/>
            <person name="Town C.D."/>
            <person name="Bancroft I."/>
            <person name="Wang X."/>
            <person name="Meng J."/>
            <person name="Ma J."/>
            <person name="Pires J.C."/>
            <person name="King G.J."/>
            <person name="Brunel D."/>
            <person name="Delourme R."/>
            <person name="Renard M."/>
            <person name="Aury J.M."/>
            <person name="Adams K.L."/>
            <person name="Batley J."/>
            <person name="Snowdon R.J."/>
            <person name="Tost J."/>
            <person name="Edwards D."/>
            <person name="Zhou Y."/>
            <person name="Hua W."/>
            <person name="Sharpe A.G."/>
            <person name="Paterson A.H."/>
            <person name="Guan C."/>
            <person name="Wincker P."/>
        </authorList>
    </citation>
    <scope>NUCLEOTIDE SEQUENCE [LARGE SCALE GENOMIC DNA]</scope>
    <source>
        <strain evidence="4">cv. Darmor-bzh</strain>
    </source>
</reference>
<reference evidence="2" key="3">
    <citation type="submission" date="2021-01" db="EMBL/GenBank/DDBJ databases">
        <authorList>
            <consortium name="Genoscope - CEA"/>
            <person name="William W."/>
        </authorList>
    </citation>
    <scope>NUCLEOTIDE SEQUENCE</scope>
</reference>
<dbReference type="EMBL" id="HG994362">
    <property type="protein sequence ID" value="CAF2244732.1"/>
    <property type="molecule type" value="Genomic_DNA"/>
</dbReference>
<sequence length="86" mass="9520">MVCSGSIRTIVCLNLPSFSGGQNPWGTPNPKKQCDRSLSPDDGLIEIIGLFRNAWHGLCSPRSKGSWNKTCSVVCVYIYRQIPNSY</sequence>
<keyword evidence="4" id="KW-1185">Reference proteome</keyword>
<organism evidence="3 4">
    <name type="scientific">Brassica napus</name>
    <name type="common">Rape</name>
    <dbReference type="NCBI Taxonomy" id="3708"/>
    <lineage>
        <taxon>Eukaryota</taxon>
        <taxon>Viridiplantae</taxon>
        <taxon>Streptophyta</taxon>
        <taxon>Embryophyta</taxon>
        <taxon>Tracheophyta</taxon>
        <taxon>Spermatophyta</taxon>
        <taxon>Magnoliopsida</taxon>
        <taxon>eudicotyledons</taxon>
        <taxon>Gunneridae</taxon>
        <taxon>Pentapetalae</taxon>
        <taxon>rosids</taxon>
        <taxon>malvids</taxon>
        <taxon>Brassicales</taxon>
        <taxon>Brassicaceae</taxon>
        <taxon>Brassiceae</taxon>
        <taxon>Brassica</taxon>
    </lineage>
</organism>
<dbReference type="Proteomes" id="UP001295469">
    <property type="component" value="Chromosome A08"/>
</dbReference>
<dbReference type="Pfam" id="PF00609">
    <property type="entry name" value="DAGK_acc"/>
    <property type="match status" value="1"/>
</dbReference>
<evidence type="ECO:0000259" key="1">
    <source>
        <dbReference type="Pfam" id="PF00609"/>
    </source>
</evidence>
<evidence type="ECO:0000313" key="4">
    <source>
        <dbReference type="Proteomes" id="UP000028999"/>
    </source>
</evidence>
<accession>A0A078FMB1</accession>
<reference evidence="3" key="2">
    <citation type="submission" date="2014-06" db="EMBL/GenBank/DDBJ databases">
        <authorList>
            <person name="Genoscope - CEA"/>
        </authorList>
    </citation>
    <scope>NUCLEOTIDE SEQUENCE</scope>
</reference>
<feature type="domain" description="Diacylglycerol kinase accessory" evidence="1">
    <location>
        <begin position="6"/>
        <end position="51"/>
    </location>
</feature>
<dbReference type="STRING" id="3708.A0A078FMB1"/>
<evidence type="ECO:0000313" key="3">
    <source>
        <dbReference type="EMBL" id="CDY14256.1"/>
    </source>
</evidence>
<evidence type="ECO:0000313" key="2">
    <source>
        <dbReference type="EMBL" id="CAF2244732.1"/>
    </source>
</evidence>
<dbReference type="GO" id="GO:0004143">
    <property type="term" value="F:ATP-dependent diacylglycerol kinase activity"/>
    <property type="evidence" value="ECO:0007669"/>
    <property type="project" value="InterPro"/>
</dbReference>
<dbReference type="Gramene" id="CDY14256">
    <property type="protein sequence ID" value="CDY14256"/>
    <property type="gene ID" value="GSBRNA2T00078838001"/>
</dbReference>
<gene>
    <name evidence="3" type="primary">BnaA08g13870D</name>
    <name evidence="2" type="ORF">DARMORV10_A08P20220.1</name>
    <name evidence="3" type="ORF">GSBRNA2T00078838001</name>
</gene>
<dbReference type="InterPro" id="IPR000756">
    <property type="entry name" value="Diacylglycerol_kin_accessory"/>
</dbReference>
<dbReference type="Proteomes" id="UP000028999">
    <property type="component" value="Unassembled WGS sequence"/>
</dbReference>